<sequence>MIFLVVSDLHGAVEAADIIPDLLQMHKADTLILLGDLLYHGPRNPMHPSYEPAKTAELLNKLSCRIIAVKGNCDAKVDLSLLDFPVANDFSWLYLENKAVFLTHGDVYLPNPPIKQGDICLYGHTHIPEASYRGGAYFFNPGSIAKPKHGYAQSYGVLKPNLFSVFNLDGESFLHSEF</sequence>
<reference evidence="4 5" key="1">
    <citation type="submission" date="2016-12" db="EMBL/GenBank/DDBJ databases">
        <authorList>
            <person name="Song W.-J."/>
            <person name="Kurnit D.M."/>
        </authorList>
    </citation>
    <scope>NUCLEOTIDE SEQUENCE [LARGE SCALE GENOMIC DNA]</scope>
    <source>
        <strain evidence="4 5">DSM 11393</strain>
    </source>
</reference>
<dbReference type="EC" id="3.1.4.-" evidence="2"/>
<feature type="domain" description="Calcineurin-like phosphoesterase" evidence="3">
    <location>
        <begin position="1"/>
        <end position="159"/>
    </location>
</feature>
<dbReference type="PANTHER" id="PTHR11124">
    <property type="entry name" value="VACUOLAR SORTING PROTEIN VPS29"/>
    <property type="match status" value="1"/>
</dbReference>
<dbReference type="Gene3D" id="3.60.21.10">
    <property type="match status" value="1"/>
</dbReference>
<protein>
    <recommendedName>
        <fullName evidence="2">Phosphoesterase</fullName>
        <ecNumber evidence="2">3.1.4.-</ecNumber>
    </recommendedName>
</protein>
<comment type="similarity">
    <text evidence="1 2">Belongs to the metallophosphoesterase superfamily. YfcE family.</text>
</comment>
<dbReference type="SUPFAM" id="SSF56300">
    <property type="entry name" value="Metallo-dependent phosphatases"/>
    <property type="match status" value="1"/>
</dbReference>
<dbReference type="NCBIfam" id="NF006988">
    <property type="entry name" value="PRK09453.1"/>
    <property type="match status" value="1"/>
</dbReference>
<dbReference type="InterPro" id="IPR000979">
    <property type="entry name" value="Phosphodiesterase_MJ0936/Vps29"/>
</dbReference>
<comment type="cofactor">
    <cofactor evidence="2">
        <name>a divalent metal cation</name>
        <dbReference type="ChEBI" id="CHEBI:60240"/>
    </cofactor>
</comment>
<evidence type="ECO:0000259" key="3">
    <source>
        <dbReference type="Pfam" id="PF12850"/>
    </source>
</evidence>
<accession>A0A1M7TFQ7</accession>
<dbReference type="Pfam" id="PF12850">
    <property type="entry name" value="Metallophos_2"/>
    <property type="match status" value="1"/>
</dbReference>
<dbReference type="InterPro" id="IPR024654">
    <property type="entry name" value="Calcineurin-like_PHP_lpxH"/>
</dbReference>
<evidence type="ECO:0000256" key="2">
    <source>
        <dbReference type="RuleBase" id="RU362039"/>
    </source>
</evidence>
<gene>
    <name evidence="4" type="ORF">SAMN02745728_01961</name>
</gene>
<dbReference type="STRING" id="1121455.SAMN02745728_01961"/>
<dbReference type="AlphaFoldDB" id="A0A1M7TFQ7"/>
<organism evidence="4 5">
    <name type="scientific">Desulfovibrio litoralis DSM 11393</name>
    <dbReference type="NCBI Taxonomy" id="1121455"/>
    <lineage>
        <taxon>Bacteria</taxon>
        <taxon>Pseudomonadati</taxon>
        <taxon>Thermodesulfobacteriota</taxon>
        <taxon>Desulfovibrionia</taxon>
        <taxon>Desulfovibrionales</taxon>
        <taxon>Desulfovibrionaceae</taxon>
        <taxon>Desulfovibrio</taxon>
    </lineage>
</organism>
<evidence type="ECO:0000313" key="5">
    <source>
        <dbReference type="Proteomes" id="UP000186469"/>
    </source>
</evidence>
<dbReference type="NCBIfam" id="TIGR00040">
    <property type="entry name" value="yfcE"/>
    <property type="match status" value="1"/>
</dbReference>
<dbReference type="EMBL" id="FRDI01000011">
    <property type="protein sequence ID" value="SHN69535.1"/>
    <property type="molecule type" value="Genomic_DNA"/>
</dbReference>
<keyword evidence="2" id="KW-0479">Metal-binding</keyword>
<name>A0A1M7TFQ7_9BACT</name>
<evidence type="ECO:0000256" key="1">
    <source>
        <dbReference type="ARBA" id="ARBA00008950"/>
    </source>
</evidence>
<evidence type="ECO:0000313" key="4">
    <source>
        <dbReference type="EMBL" id="SHN69535.1"/>
    </source>
</evidence>
<dbReference type="InterPro" id="IPR029052">
    <property type="entry name" value="Metallo-depent_PP-like"/>
</dbReference>
<dbReference type="GO" id="GO:0016787">
    <property type="term" value="F:hydrolase activity"/>
    <property type="evidence" value="ECO:0007669"/>
    <property type="project" value="UniProtKB-UniRule"/>
</dbReference>
<dbReference type="GO" id="GO:0046872">
    <property type="term" value="F:metal ion binding"/>
    <property type="evidence" value="ECO:0007669"/>
    <property type="project" value="UniProtKB-KW"/>
</dbReference>
<keyword evidence="5" id="KW-1185">Reference proteome</keyword>
<proteinExistence type="inferred from homology"/>
<dbReference type="Proteomes" id="UP000186469">
    <property type="component" value="Unassembled WGS sequence"/>
</dbReference>
<dbReference type="RefSeq" id="WP_218587513.1">
    <property type="nucleotide sequence ID" value="NZ_FRDI01000011.1"/>
</dbReference>